<evidence type="ECO:0000256" key="1">
    <source>
        <dbReference type="ARBA" id="ARBA00004481"/>
    </source>
</evidence>
<dbReference type="InterPro" id="IPR041212">
    <property type="entry name" value="Vta1_C"/>
</dbReference>
<keyword evidence="7" id="KW-0653">Protein transport</keyword>
<evidence type="ECO:0000259" key="9">
    <source>
        <dbReference type="Pfam" id="PF04652"/>
    </source>
</evidence>
<sequence length="289" mass="32027">MLGLQLNSSEAAAQTFLSDMLDQLEQTKARLVESGVIKGIEADMPEYLNFCLKVFAKADNQDRDSPPTKLTAMNFVAASQFMQASDIFGEKPQHAKKVEYAKWRATEILKSLKTVPNSNLEPENIYKPGSHTDTQNPPLIPDFDTQNPPLIPGLDPQIQPTSTSINPNNELHNPTLASSAHNIQQTQQNSGFNHDMVTRNFPVQTSIDFRSDTNINTQLDVPAMQSESAFDTVGHQLPLTSISIDQVKAAQKHAKWAISALDYEDTATAIDNLQNALDILKPYHTNQSR</sequence>
<dbReference type="AlphaFoldDB" id="A0A2T9YVF1"/>
<gene>
    <name evidence="11" type="ORF">BB561_001283</name>
</gene>
<dbReference type="GO" id="GO:0032511">
    <property type="term" value="P:late endosome to vacuole transport via multivesicular body sorting pathway"/>
    <property type="evidence" value="ECO:0007669"/>
    <property type="project" value="InterPro"/>
</dbReference>
<comment type="similarity">
    <text evidence="3">Belongs to the VTA1 family.</text>
</comment>
<dbReference type="InterPro" id="IPR044538">
    <property type="entry name" value="Vta1-like"/>
</dbReference>
<evidence type="ECO:0000313" key="11">
    <source>
        <dbReference type="EMBL" id="PVU96327.1"/>
    </source>
</evidence>
<dbReference type="PANTHER" id="PTHR46009:SF1">
    <property type="entry name" value="VACUOLAR PROTEIN SORTING-ASSOCIATED PROTEIN VTA1 HOMOLOG"/>
    <property type="match status" value="1"/>
</dbReference>
<dbReference type="Gene3D" id="1.25.40.270">
    <property type="entry name" value="Vacuolar protein sorting-associated protein vta1"/>
    <property type="match status" value="1"/>
</dbReference>
<dbReference type="OrthoDB" id="391137at2759"/>
<keyword evidence="12" id="KW-1185">Reference proteome</keyword>
<comment type="caution">
    <text evidence="11">The sequence shown here is derived from an EMBL/GenBank/DDBJ whole genome shotgun (WGS) entry which is preliminary data.</text>
</comment>
<accession>A0A2T9YVF1</accession>
<dbReference type="GO" id="GO:0015031">
    <property type="term" value="P:protein transport"/>
    <property type="evidence" value="ECO:0007669"/>
    <property type="project" value="UniProtKB-KW"/>
</dbReference>
<keyword evidence="6" id="KW-0967">Endosome</keyword>
<dbReference type="InterPro" id="IPR023175">
    <property type="entry name" value="Vta1/CALS_N_sf"/>
</dbReference>
<evidence type="ECO:0000256" key="7">
    <source>
        <dbReference type="ARBA" id="ARBA00022927"/>
    </source>
</evidence>
<dbReference type="EMBL" id="MBFR01000036">
    <property type="protein sequence ID" value="PVU96327.1"/>
    <property type="molecule type" value="Genomic_DNA"/>
</dbReference>
<dbReference type="GO" id="GO:0010008">
    <property type="term" value="C:endosome membrane"/>
    <property type="evidence" value="ECO:0007669"/>
    <property type="project" value="UniProtKB-SubCell"/>
</dbReference>
<reference evidence="11 12" key="1">
    <citation type="journal article" date="2018" name="MBio">
        <title>Comparative Genomics Reveals the Core Gene Toolbox for the Fungus-Insect Symbiosis.</title>
        <authorList>
            <person name="Wang Y."/>
            <person name="Stata M."/>
            <person name="Wang W."/>
            <person name="Stajich J.E."/>
            <person name="White M.M."/>
            <person name="Moncalvo J.M."/>
        </authorList>
    </citation>
    <scope>NUCLEOTIDE SEQUENCE [LARGE SCALE GENOMIC DNA]</scope>
    <source>
        <strain evidence="11 12">SWE-8-4</strain>
    </source>
</reference>
<evidence type="ECO:0000256" key="2">
    <source>
        <dbReference type="ARBA" id="ARBA00004496"/>
    </source>
</evidence>
<keyword evidence="8" id="KW-0472">Membrane</keyword>
<evidence type="ECO:0000256" key="8">
    <source>
        <dbReference type="ARBA" id="ARBA00023136"/>
    </source>
</evidence>
<dbReference type="Proteomes" id="UP000245383">
    <property type="component" value="Unassembled WGS sequence"/>
</dbReference>
<evidence type="ECO:0000256" key="3">
    <source>
        <dbReference type="ARBA" id="ARBA00007895"/>
    </source>
</evidence>
<evidence type="ECO:0000313" key="12">
    <source>
        <dbReference type="Proteomes" id="UP000245383"/>
    </source>
</evidence>
<evidence type="ECO:0000259" key="10">
    <source>
        <dbReference type="Pfam" id="PF18097"/>
    </source>
</evidence>
<dbReference type="GO" id="GO:0005771">
    <property type="term" value="C:multivesicular body"/>
    <property type="evidence" value="ECO:0007669"/>
    <property type="project" value="TreeGrafter"/>
</dbReference>
<dbReference type="Pfam" id="PF18097">
    <property type="entry name" value="Vta1_C"/>
    <property type="match status" value="1"/>
</dbReference>
<dbReference type="Gene3D" id="1.20.5.420">
    <property type="entry name" value="Immunoglobulin FC, subunit C"/>
    <property type="match status" value="1"/>
</dbReference>
<evidence type="ECO:0008006" key="13">
    <source>
        <dbReference type="Google" id="ProtNLM"/>
    </source>
</evidence>
<comment type="subcellular location">
    <subcellularLocation>
        <location evidence="2">Cytoplasm</location>
    </subcellularLocation>
    <subcellularLocation>
        <location evidence="1">Endosome membrane</location>
        <topology evidence="1">Peripheral membrane protein</topology>
    </subcellularLocation>
</comment>
<keyword evidence="4" id="KW-0813">Transport</keyword>
<evidence type="ECO:0000256" key="4">
    <source>
        <dbReference type="ARBA" id="ARBA00022448"/>
    </source>
</evidence>
<name>A0A2T9YVF1_9FUNG</name>
<protein>
    <recommendedName>
        <fullName evidence="13">Vta1 C-terminal domain-containing protein</fullName>
    </recommendedName>
</protein>
<organism evidence="11 12">
    <name type="scientific">Smittium simulii</name>
    <dbReference type="NCBI Taxonomy" id="133385"/>
    <lineage>
        <taxon>Eukaryota</taxon>
        <taxon>Fungi</taxon>
        <taxon>Fungi incertae sedis</taxon>
        <taxon>Zoopagomycota</taxon>
        <taxon>Kickxellomycotina</taxon>
        <taxon>Harpellomycetes</taxon>
        <taxon>Harpellales</taxon>
        <taxon>Legeriomycetaceae</taxon>
        <taxon>Smittium</taxon>
    </lineage>
</organism>
<dbReference type="Pfam" id="PF04652">
    <property type="entry name" value="Vta1"/>
    <property type="match status" value="1"/>
</dbReference>
<feature type="domain" description="Vta1/callose synthase N-terminal" evidence="9">
    <location>
        <begin position="4"/>
        <end position="113"/>
    </location>
</feature>
<keyword evidence="5" id="KW-0963">Cytoplasm</keyword>
<evidence type="ECO:0000256" key="5">
    <source>
        <dbReference type="ARBA" id="ARBA00022490"/>
    </source>
</evidence>
<dbReference type="PANTHER" id="PTHR46009">
    <property type="entry name" value="VACUOLAR PROTEIN SORTING-ASSOCIATED PROTEIN VTA1 HOMOLOG"/>
    <property type="match status" value="1"/>
</dbReference>
<proteinExistence type="inferred from homology"/>
<dbReference type="InterPro" id="IPR039431">
    <property type="entry name" value="Vta1/CALS_N"/>
</dbReference>
<feature type="domain" description="Vta1 C-terminal" evidence="10">
    <location>
        <begin position="245"/>
        <end position="280"/>
    </location>
</feature>
<evidence type="ECO:0000256" key="6">
    <source>
        <dbReference type="ARBA" id="ARBA00022753"/>
    </source>
</evidence>
<dbReference type="STRING" id="133385.A0A2T9YVF1"/>